<dbReference type="SUPFAM" id="SSF54695">
    <property type="entry name" value="POZ domain"/>
    <property type="match status" value="1"/>
</dbReference>
<evidence type="ECO:0000313" key="3">
    <source>
        <dbReference type="EMBL" id="ETO21453.1"/>
    </source>
</evidence>
<dbReference type="Pfam" id="PF00651">
    <property type="entry name" value="BTB"/>
    <property type="match status" value="1"/>
</dbReference>
<name>X6N6B3_RETFI</name>
<dbReference type="AlphaFoldDB" id="X6N6B3"/>
<organism evidence="3 4">
    <name type="scientific">Reticulomyxa filosa</name>
    <dbReference type="NCBI Taxonomy" id="46433"/>
    <lineage>
        <taxon>Eukaryota</taxon>
        <taxon>Sar</taxon>
        <taxon>Rhizaria</taxon>
        <taxon>Retaria</taxon>
        <taxon>Foraminifera</taxon>
        <taxon>Monothalamids</taxon>
        <taxon>Reticulomyxidae</taxon>
        <taxon>Reticulomyxa</taxon>
    </lineage>
</organism>
<dbReference type="OrthoDB" id="6359816at2759"/>
<dbReference type="PANTHER" id="PTHR45774:SF3">
    <property type="entry name" value="BTB (POZ) DOMAIN-CONTAINING 2B-RELATED"/>
    <property type="match status" value="1"/>
</dbReference>
<dbReference type="EMBL" id="ASPP01011606">
    <property type="protein sequence ID" value="ETO21453.1"/>
    <property type="molecule type" value="Genomic_DNA"/>
</dbReference>
<accession>X6N6B3</accession>
<dbReference type="Gene3D" id="3.30.710.10">
    <property type="entry name" value="Potassium Channel Kv1.1, Chain A"/>
    <property type="match status" value="1"/>
</dbReference>
<feature type="region of interest" description="Disordered" evidence="1">
    <location>
        <begin position="165"/>
        <end position="195"/>
    </location>
</feature>
<evidence type="ECO:0000259" key="2">
    <source>
        <dbReference type="SMART" id="SM00225"/>
    </source>
</evidence>
<dbReference type="Proteomes" id="UP000023152">
    <property type="component" value="Unassembled WGS sequence"/>
</dbReference>
<dbReference type="PANTHER" id="PTHR45774">
    <property type="entry name" value="BTB/POZ DOMAIN-CONTAINING"/>
    <property type="match status" value="1"/>
</dbReference>
<dbReference type="InterPro" id="IPR000210">
    <property type="entry name" value="BTB/POZ_dom"/>
</dbReference>
<keyword evidence="4" id="KW-1185">Reference proteome</keyword>
<sequence>MIKFSSFNIFVKLICKYKSKNLQYLIKKISYVHSKGKDMSWNTVFLKKRQNKNNKMTTSSREYSGDVSNVSQLWPTCSTLPSPQGSNNGVNSEHRLKCLSFFSDNLRTLLENKCNKSYYDVVFIVGTSRSQRRKYFGLSALFAIHSKVFEKLLFGHMQESQSVPYTFNDNGNGNDNDNDNDNENEKGLDESPLDSEVGWDGGQLCAMRLKQVVIEDLECQVFEYLMKLFYGFEAPLTTSIISGVLYASHKYMIEALKEECLLFIEKLLRNCSENIQLIDVFIQVIHDAYKYGMKEAIDNIVCHKDYGLFHNPTLLTQIITSRLFCRLPEAIITQIISADI</sequence>
<evidence type="ECO:0000313" key="4">
    <source>
        <dbReference type="Proteomes" id="UP000023152"/>
    </source>
</evidence>
<protein>
    <recommendedName>
        <fullName evidence="2">BTB domain-containing protein</fullName>
    </recommendedName>
</protein>
<dbReference type="InterPro" id="IPR011333">
    <property type="entry name" value="SKP1/BTB/POZ_sf"/>
</dbReference>
<gene>
    <name evidence="3" type="ORF">RFI_15748</name>
</gene>
<dbReference type="SMART" id="SM00225">
    <property type="entry name" value="BTB"/>
    <property type="match status" value="1"/>
</dbReference>
<reference evidence="3 4" key="1">
    <citation type="journal article" date="2013" name="Curr. Biol.">
        <title>The Genome of the Foraminiferan Reticulomyxa filosa.</title>
        <authorList>
            <person name="Glockner G."/>
            <person name="Hulsmann N."/>
            <person name="Schleicher M."/>
            <person name="Noegel A.A."/>
            <person name="Eichinger L."/>
            <person name="Gallinger C."/>
            <person name="Pawlowski J."/>
            <person name="Sierra R."/>
            <person name="Euteneuer U."/>
            <person name="Pillet L."/>
            <person name="Moustafa A."/>
            <person name="Platzer M."/>
            <person name="Groth M."/>
            <person name="Szafranski K."/>
            <person name="Schliwa M."/>
        </authorList>
    </citation>
    <scope>NUCLEOTIDE SEQUENCE [LARGE SCALE GENOMIC DNA]</scope>
</reference>
<proteinExistence type="predicted"/>
<comment type="caution">
    <text evidence="3">The sequence shown here is derived from an EMBL/GenBank/DDBJ whole genome shotgun (WGS) entry which is preliminary data.</text>
</comment>
<feature type="domain" description="BTB" evidence="2">
    <location>
        <begin position="119"/>
        <end position="268"/>
    </location>
</feature>
<feature type="non-terminal residue" evidence="3">
    <location>
        <position position="340"/>
    </location>
</feature>
<evidence type="ECO:0000256" key="1">
    <source>
        <dbReference type="SAM" id="MobiDB-lite"/>
    </source>
</evidence>